<dbReference type="Gene3D" id="3.30.559.10">
    <property type="entry name" value="Chloramphenicol acetyltransferase-like domain"/>
    <property type="match status" value="6"/>
</dbReference>
<comment type="caution">
    <text evidence="7">The sequence shown here is derived from an EMBL/GenBank/DDBJ whole genome shotgun (WGS) entry which is preliminary data.</text>
</comment>
<dbReference type="InterPro" id="IPR042099">
    <property type="entry name" value="ANL_N_sf"/>
</dbReference>
<evidence type="ECO:0000256" key="3">
    <source>
        <dbReference type="ARBA" id="ARBA00022553"/>
    </source>
</evidence>
<reference evidence="7" key="1">
    <citation type="journal article" date="2023" name="Mol. Phylogenet. Evol.">
        <title>Genome-scale phylogeny and comparative genomics of the fungal order Sordariales.</title>
        <authorList>
            <person name="Hensen N."/>
            <person name="Bonometti L."/>
            <person name="Westerberg I."/>
            <person name="Brannstrom I.O."/>
            <person name="Guillou S."/>
            <person name="Cros-Aarteil S."/>
            <person name="Calhoun S."/>
            <person name="Haridas S."/>
            <person name="Kuo A."/>
            <person name="Mondo S."/>
            <person name="Pangilinan J."/>
            <person name="Riley R."/>
            <person name="LaButti K."/>
            <person name="Andreopoulos B."/>
            <person name="Lipzen A."/>
            <person name="Chen C."/>
            <person name="Yan M."/>
            <person name="Daum C."/>
            <person name="Ng V."/>
            <person name="Clum A."/>
            <person name="Steindorff A."/>
            <person name="Ohm R.A."/>
            <person name="Martin F."/>
            <person name="Silar P."/>
            <person name="Natvig D.O."/>
            <person name="Lalanne C."/>
            <person name="Gautier V."/>
            <person name="Ament-Velasquez S.L."/>
            <person name="Kruys A."/>
            <person name="Hutchinson M.I."/>
            <person name="Powell A.J."/>
            <person name="Barry K."/>
            <person name="Miller A.N."/>
            <person name="Grigoriev I.V."/>
            <person name="Debuchy R."/>
            <person name="Gladieux P."/>
            <person name="Hiltunen Thoren M."/>
            <person name="Johannesson H."/>
        </authorList>
    </citation>
    <scope>NUCLEOTIDE SEQUENCE</scope>
    <source>
        <strain evidence="7">CBS 958.72</strain>
    </source>
</reference>
<dbReference type="GO" id="GO:0016874">
    <property type="term" value="F:ligase activity"/>
    <property type="evidence" value="ECO:0007669"/>
    <property type="project" value="UniProtKB-KW"/>
</dbReference>
<dbReference type="Proteomes" id="UP001287356">
    <property type="component" value="Unassembled WGS sequence"/>
</dbReference>
<dbReference type="PROSITE" id="PS00012">
    <property type="entry name" value="PHOSPHOPANTETHEINE"/>
    <property type="match status" value="4"/>
</dbReference>
<dbReference type="InterPro" id="IPR045851">
    <property type="entry name" value="AMP-bd_C_sf"/>
</dbReference>
<dbReference type="InterPro" id="IPR020845">
    <property type="entry name" value="AMP-binding_CS"/>
</dbReference>
<dbReference type="PANTHER" id="PTHR45527">
    <property type="entry name" value="NONRIBOSOMAL PEPTIDE SYNTHETASE"/>
    <property type="match status" value="1"/>
</dbReference>
<dbReference type="GO" id="GO:0043041">
    <property type="term" value="P:amino acid activation for nonribosomal peptide biosynthetic process"/>
    <property type="evidence" value="ECO:0007669"/>
    <property type="project" value="TreeGrafter"/>
</dbReference>
<feature type="domain" description="Carrier" evidence="6">
    <location>
        <begin position="3249"/>
        <end position="3326"/>
    </location>
</feature>
<dbReference type="GO" id="GO:0031177">
    <property type="term" value="F:phosphopantetheine binding"/>
    <property type="evidence" value="ECO:0007669"/>
    <property type="project" value="InterPro"/>
</dbReference>
<dbReference type="SUPFAM" id="SSF52777">
    <property type="entry name" value="CoA-dependent acyltransferases"/>
    <property type="match status" value="12"/>
</dbReference>
<reference evidence="7" key="2">
    <citation type="submission" date="2023-06" db="EMBL/GenBank/DDBJ databases">
        <authorList>
            <consortium name="Lawrence Berkeley National Laboratory"/>
            <person name="Haridas S."/>
            <person name="Hensen N."/>
            <person name="Bonometti L."/>
            <person name="Westerberg I."/>
            <person name="Brannstrom I.O."/>
            <person name="Guillou S."/>
            <person name="Cros-Aarteil S."/>
            <person name="Calhoun S."/>
            <person name="Kuo A."/>
            <person name="Mondo S."/>
            <person name="Pangilinan J."/>
            <person name="Riley R."/>
            <person name="Labutti K."/>
            <person name="Andreopoulos B."/>
            <person name="Lipzen A."/>
            <person name="Chen C."/>
            <person name="Yanf M."/>
            <person name="Daum C."/>
            <person name="Ng V."/>
            <person name="Clum A."/>
            <person name="Steindorff A."/>
            <person name="Ohm R."/>
            <person name="Martin F."/>
            <person name="Silar P."/>
            <person name="Natvig D."/>
            <person name="Lalanne C."/>
            <person name="Gautier V."/>
            <person name="Ament-Velasquez S.L."/>
            <person name="Kruys A."/>
            <person name="Hutchinson M.I."/>
            <person name="Powell A.J."/>
            <person name="Barry K."/>
            <person name="Miller A.N."/>
            <person name="Grigoriev I.V."/>
            <person name="Debuchy R."/>
            <person name="Gladieux P."/>
            <person name="Thoren M.H."/>
            <person name="Johannesson H."/>
        </authorList>
    </citation>
    <scope>NUCLEOTIDE SEQUENCE</scope>
    <source>
        <strain evidence="7">CBS 958.72</strain>
    </source>
</reference>
<dbReference type="SUPFAM" id="SSF47336">
    <property type="entry name" value="ACP-like"/>
    <property type="match status" value="6"/>
</dbReference>
<dbReference type="Pfam" id="PF00501">
    <property type="entry name" value="AMP-binding"/>
    <property type="match status" value="3"/>
</dbReference>
<dbReference type="FunFam" id="3.40.50.12780:FF:000024">
    <property type="entry name" value="Nonribosomal siderophore peptide synthase SidC"/>
    <property type="match status" value="2"/>
</dbReference>
<sequence length="4929" mass="543297">MDGTISESEDALSIINHPAVPLPGPSLLHLLVQREGQSDAPAIDFLAADGTRKSLSYSELHHASDSLAERISCLAESRVGSARHIVPVLMPQSPELYVALLAVLKSGGAFCPLNLDVPLERAKFILDDVSATIIVTTTELAARIPSGDGSRTLLILDDARSIPEPQPVRISRQPEPEDLAYVMYTSGSTGTPKGVGISHRAATQSLHAHHRHIPPFFRFLQFAAPTFDVSVFEIFFPLYRGNTLVCCARSSMLNDLPAVIRDMSVDACELTPTVAGSLLRRRDNAPNLCLLLTIGEMLTEPVVKEFGGSEERASILWAMYGPTEAAIHCTLQPAFACDSSINNIGTPLDSVSSFILEILEDSNSSEFQFRVLPLGEIGELAVGGHQLADGYLNRPEQTAGAFIDTPYGRLYRTGDKARISRDGSLECFGRITDGQVKLRGQRIELGEVEHAALRAPGCHSAFAAVISSILVLFCALDGDDGALLTIQQSCKAWLPGFMVPGHIVLSSEFPRLASGKIDRKKLVSDYSDIRETKKPSTICFKDELEQRICSLAAEVLETDLDPNQSLSSAGMDSIVSIKFASVLRTAGFEVSAIDIMSSRTLSALHSRILDIQKLVGTAAIGLSSWHNTTVSFSDILTEKPELQTHFDLDDVVSVFSCSPLQAAMLGQTAADSRAYCNWIELNFPDTHSEESIRSWVFGLAQRNEILRTGFVFYHGRFLQVVSRELKESQVSVVHGPLPRGFEMQKEDDFLQPFRVQISKCPNATGRSAVLQLHHAVYDGWSMDMMLSDFETLSRGEQPKPRFQFQQVLAYHESELFQNHCNEAREFWAENLLGFQPATLPNLRPDITLTSAVRSAAICLDINPDSLKTRLRQIGCSPQTVFQAALTWIWSLMIGSEDVVLGSVTSGRTLPISGLEDIIGPCIATVPLRTNVSQIRTIKDLLSSIQAANRSALFHAMLPLSEVIKAAGIRSWQPLFDAMFVYQESLHSKSRDVSTIREVDHQDYLETKLLVEVEPGRDWFLCRLTFHADTFPEDQMVLLNQSIRALVPYMLENLGSELSVLQRALPENLLSIYNPNPTTYSGIPDLAQSVENIAASFPTKDALCFADLLSNGASKTRTISFHELNTTANKIAWHLQQCGLREGDVVAVILEKSILLYAGILATLKVGCAYLPLLPTTPVARVDEIVRHAGVRLCLVDTAAMQKLQEKVPCNILDLQSVGMEECRRDENLNVSAEPSRPAYIIYTSGSTGVPKGVCITQLNIMSNLDVLSKIYPVKANSRLLQSCSQAFDVSVFEIFFAWTQGMCLCSATNDTLFEDLGTSISELNITHLSMTPTVASLVDPADVPGVEFLVTAGEAMTEVVARKWAKHLYQGYGPSETTNICSAKKMGPSQNIRHLGWSFGNTSTFVLFRDSTSVVPFGCLGEFCFGGDQIAQGYINMPDLTAAKFINHPTFGRLYRSGDIGRMLPDGSMVIVGRVDDQIKLRGQRIELDEINTAFKESDAVADSATLFLRQAGLESAGQIVTFYVSKSRLGAQFQLLDSDDQLAKEIQSLFQLLASRLPAYMIPLYIIPISAFPITASGKLNNTQLKQAVNEIGQEYLAFASAAVSYDEGETQPSIIETQIIDIISAVFGVNKSTIQRWTPLTTVGLDSISAIEVARQVRKTLDKRLPISAILQNATVARLAQALSNTAVSNGPKATIPDSVTSEQARAITSRFRDRGKKVEQILPCTPLQEATLASSSNQRAYSNRMLFRINEDMAKLKEAWIRACSRHGILRTCFVTTDDIQHPFMQVVLGFWQPPWHHLECAGNTVEELISKHGDTVPDPLDSMEPAVSFATVADGEVLYLSFICHHAMYDGVAIERLLYEVELLFSNSSLPPAPPYEPFLRESLLLPPLTDSFWTDHLTNFDPKLIAQLSEENVKPSWIAATYTAHISLSQVNETAKQLSVSLLSVVQSAWAIVLGCLLETNDVCFGNVVSGRSVSIDNIQELVAPCFNTIPIRMVLSNSLRNLDLMKAFQNLNPTLLQYQFTPLRRIQSLNPLRQSRRLFDTLLLLQQPSRPLDESIWTLERDEGSMDIPLVCEVIPDARLDLFTVKIHAESHLFSKESVALIWDLFSYALRSCLDFPGSSTLVAEAIPPNLRDKLATLHLNFVDTRPQSPQPDALQSEWTVTEASVRSVLSDLSTHEFQAIQRQTTIYQLGLDSISVVQVAWLLRNRGHKVLATDVLANPTCESLAHFLESQVGTLPHETISTYDISRFTRRVQSQVEAHVQLESIEVVLPCTPLQEAMMAQFTKSGGRDYFNHIDFRVLDTISVTNLAAAWRAMSLVHPILRTGFIPVEHEECTFAMVQYRPDSLSEPVTVVPRQLSKSFHVNKWRLDASHGVYQTPHKQLWRVAVVDTEVAVMMHLAIHHSLYDAHSLQQLLGDFASLVKGNQTPKPNRTDIAVMDVLGQVSASIESSEAFWRSQAGNVVINSFPVMTPLRVTPGNILVESLDSSIPFTAIDQAVAKAGYSFQVVLQAAWTRVLSSYLGEASVVFGVVFSGRTTEATRDAVFPCITTLPVVSKNTRSNRHLLDQMLQQNTGLHTQHHKPLARIQQWLGCTDARLFDTLLVYQKLDIDGGDTRPWSIVNEQATVDYPVSIEVEPQIGDRLKYQITVSDDVLPKEQARMLLEQFDATVRQLSLKPDASEEDLIDVSPSLFSITPAEIPELPSAVKLLHHFVEAQALATPHKTALHFVDGFDDSAPVGREWTYDELNLNGNRVAQMLHPHVKVGDIVAIHFDKCPEAFFSILGILKSGCAFVALDPGAPPARKEFIVKDSGASILLTSSFGLDGLGFCDSVPVVSISHDSLSEQSCDSPLTIRDIEPSDVCYCLYTSGTTGTPKGCEITHDNAVQCMLAFQEIFKGRWDQDSRWLQFASLHFDVSVLEQYWSWSVGITVVSAPRDLILEDLAGTISRLNITHIDLTPSLARLVHPDDVPSLCRGVFITGGEPLKQEILECWGSKAVIYNFYGPTEATIGVTVYPRVPENGRPSNIGKQFINVGTYVMKPGTERPVMRGAVGELCVSGRLVGKGYLNRDHLTTERFPTLERFGERIYRTGDLVRVLHDNCFDFLGRADDQVKLRGQRLEIGEINHVIRSGVKEAKDVVTMVMRNEKHQKDLLVSFIVAEGKNKHQSSVPLHVIQGPGASDLCQRTLYACRSALPGYMVPTYVLQVPFIPLSANNKAEVKELRVLFNGLDQSQLVLPSSSAGETPKELSETGAKVAKALASMQSIDIGRVSSTSSIFELGVDSISVLRFSRLLKKEGLSEARPSVILRHPVVGDLAYALDVQESTPRTPAWVASARQLIQACDHKHRMQICVELGIMPSQIEYMAPCSPLQQGMISRSITKGAYYNSFQFQLSRDMSMLRLREAWQKTVDKFTIMRTSFVGTADGYVQVALKYITLPWVELDISSALERSPGDLLDQCRESWIERNREGLTRPWEILSFRLQDTGENLLVLHMFHGLYDANSLKLLLDHVATEYRALDDVLSEGTRRISHKPSFLEALCHGPLQNFNSCQHFWMEHLGPASLRVITSSPSDSSARPSICERTVPFEGLKALRVALGVTHQSLLQAAWAGVLARRLRTSPTIGVVTSGRAIELDGAERVMGPLLNTLPFYARINPETRARSTWLSLIKECHAFNMAVLCFQHVPLRDIQKWCSNGKPLFDTLFSFQIEDNTAALDCELWKEVQTDSDADYSLALEVTLVSDEHLRLLLVAQTGTDMSENLSSLMDELDCVLSAIAQSPESAIWPEEFEVTAVETEDTILNKQTSNTNNSTDLAETARNFIWSEEATIIRNEIALLAETAAESVTETTSVFELGLDSIDVIRLSSRLKQHGVHVKTSQLMKAQTIVAILQVLQYGVGGGYSAVGGGTGPYYDLLAISEYVFGLGHDLGKVDALLPATPLQDSMVADMIHSNFQLYFNHNILEIGPLVDTSKLKSAWVTVIEGSPILRTTFLAVNSPVIDFAYCQVVNKRPMSYIAEIELDSLSDLTKLMDSAIQRARKSGAGSDLLQVVLASVSGRKFLVLSIAHALYDGWSLSLIHQDVQAAYRGRYVPRPSYLSYLEEIVSPANTESSNFWSGFLDGAKSTMLPEKSNTPGQEETVHRAEASSTLQISDVKSFCKRHSVTLQTIGQACWAALLAARTGLLDVAFGVVLSGRESELSETLNFPTMNTVAVRTVLHGTISSWLRYMQDNMSAIGQFQHFPLRKAQRLASHVNGPLFNSLFVYQKQSPNSRTGTEEDFMKSINGYSSVEYPVCVEMEASDSNLFWRVACDEIYVSEADLSLLLHQLDAVLGHILNSPEADVLCFFDQRVSVCGLPAVGCLTNEPSPEIKDDLTFEQEDEWSPVEDTIRSVLAEVSGVSAASILKTHTIYHLGLDSISAIKASSSLRNAGIAIGFRDMLKANSIPDMAKHVSAPALVSIDTPSDEEIIPIEPDGLSQLSNSTSVSLALRRSLLNKSLIEEVLPTTPMQVHMLSAWQNSKGSVFFPEFTYSLAGALGIATIASAWDRLVAESPILRTTFVSTISSEFPILQIVVRPESIHQNAPAPSLSMWTSAPLPTPCQSYCLMTVKQQTEGGWLLHLKIHHALYDAVSLPALMNRFIVLCIGEVTNFQAQNFNSTWRKMLSNQLSPSNQVPREQFWTTYLSGAQPTILPLGLTLSDPQIPESRVSILERTAIKNISRLKDVCGNNGISIQALFFAVYAVSLGSWVTEAGEPKPEEVVFGIYIANRAEIDEQNKLPYPTLCLVPLRVRIPSDASLVNLASSIQEDLHSISSPNIAAVGLWEVKKWTGVTVHSFVNFLSLPAGHHASDTIQLTALEPGGAGAAAREQLEYAEPPELTGNTAKYSYPDAVDVEASVTGDSMGIGVFGSNRMLSDDRAQHVVKSIAELLSSI</sequence>
<evidence type="ECO:0000313" key="8">
    <source>
        <dbReference type="Proteomes" id="UP001287356"/>
    </source>
</evidence>
<dbReference type="GO" id="GO:0010106">
    <property type="term" value="P:cellular response to iron ion starvation"/>
    <property type="evidence" value="ECO:0007669"/>
    <property type="project" value="UniProtKB-ARBA"/>
</dbReference>
<dbReference type="NCBIfam" id="TIGR01733">
    <property type="entry name" value="AA-adenyl-dom"/>
    <property type="match status" value="3"/>
</dbReference>
<dbReference type="Pfam" id="PF00668">
    <property type="entry name" value="Condensation"/>
    <property type="match status" value="6"/>
</dbReference>
<gene>
    <name evidence="7" type="ORF">B0T24DRAFT_539032</name>
</gene>
<comment type="similarity">
    <text evidence="5">Belongs to the NRP synthetase family.</text>
</comment>
<evidence type="ECO:0000256" key="5">
    <source>
        <dbReference type="ARBA" id="ARBA00029454"/>
    </source>
</evidence>
<keyword evidence="2" id="KW-0596">Phosphopantetheine</keyword>
<dbReference type="GO" id="GO:0031169">
    <property type="term" value="P:ferrichrome biosynthetic process"/>
    <property type="evidence" value="ECO:0007669"/>
    <property type="project" value="UniProtKB-ARBA"/>
</dbReference>
<feature type="domain" description="Carrier" evidence="6">
    <location>
        <begin position="2163"/>
        <end position="2239"/>
    </location>
</feature>
<organism evidence="7 8">
    <name type="scientific">Lasiosphaeria ovina</name>
    <dbReference type="NCBI Taxonomy" id="92902"/>
    <lineage>
        <taxon>Eukaryota</taxon>
        <taxon>Fungi</taxon>
        <taxon>Dikarya</taxon>
        <taxon>Ascomycota</taxon>
        <taxon>Pezizomycotina</taxon>
        <taxon>Sordariomycetes</taxon>
        <taxon>Sordariomycetidae</taxon>
        <taxon>Sordariales</taxon>
        <taxon>Lasiosphaeriaceae</taxon>
        <taxon>Lasiosphaeria</taxon>
    </lineage>
</organism>
<name>A0AAE0MYS6_9PEZI</name>
<dbReference type="NCBIfam" id="NF003417">
    <property type="entry name" value="PRK04813.1"/>
    <property type="match status" value="3"/>
</dbReference>
<dbReference type="GO" id="GO:0005737">
    <property type="term" value="C:cytoplasm"/>
    <property type="evidence" value="ECO:0007669"/>
    <property type="project" value="TreeGrafter"/>
</dbReference>
<keyword evidence="8" id="KW-1185">Reference proteome</keyword>
<dbReference type="PROSITE" id="PS00455">
    <property type="entry name" value="AMP_BINDING"/>
    <property type="match status" value="2"/>
</dbReference>
<dbReference type="Gene3D" id="3.30.559.30">
    <property type="entry name" value="Nonribosomal peptide synthetase, condensation domain"/>
    <property type="match status" value="6"/>
</dbReference>
<dbReference type="InterPro" id="IPR023213">
    <property type="entry name" value="CAT-like_dom_sf"/>
</dbReference>
<feature type="domain" description="Carrier" evidence="6">
    <location>
        <begin position="4381"/>
        <end position="4454"/>
    </location>
</feature>
<keyword evidence="3" id="KW-0597">Phosphoprotein</keyword>
<evidence type="ECO:0000259" key="6">
    <source>
        <dbReference type="PROSITE" id="PS50075"/>
    </source>
</evidence>
<dbReference type="SUPFAM" id="SSF56801">
    <property type="entry name" value="Acetyl-CoA synthetase-like"/>
    <property type="match status" value="3"/>
</dbReference>
<feature type="domain" description="Carrier" evidence="6">
    <location>
        <begin position="3824"/>
        <end position="3897"/>
    </location>
</feature>
<dbReference type="PROSITE" id="PS50075">
    <property type="entry name" value="CARRIER"/>
    <property type="match status" value="6"/>
</dbReference>
<feature type="domain" description="Carrier" evidence="6">
    <location>
        <begin position="1612"/>
        <end position="1689"/>
    </location>
</feature>
<dbReference type="Gene3D" id="3.30.300.30">
    <property type="match status" value="3"/>
</dbReference>
<accession>A0AAE0MYS6</accession>
<dbReference type="Pfam" id="PF00550">
    <property type="entry name" value="PP-binding"/>
    <property type="match status" value="6"/>
</dbReference>
<dbReference type="SMART" id="SM00823">
    <property type="entry name" value="PKS_PP"/>
    <property type="match status" value="5"/>
</dbReference>
<dbReference type="InterPro" id="IPR001242">
    <property type="entry name" value="Condensation_dom"/>
</dbReference>
<dbReference type="InterPro" id="IPR010071">
    <property type="entry name" value="AA_adenyl_dom"/>
</dbReference>
<evidence type="ECO:0000256" key="1">
    <source>
        <dbReference type="ARBA" id="ARBA00004924"/>
    </source>
</evidence>
<evidence type="ECO:0000256" key="2">
    <source>
        <dbReference type="ARBA" id="ARBA00022450"/>
    </source>
</evidence>
<dbReference type="InterPro" id="IPR020806">
    <property type="entry name" value="PKS_PP-bd"/>
</dbReference>
<dbReference type="FunFam" id="3.30.300.30:FF:000015">
    <property type="entry name" value="Nonribosomal peptide synthase SidD"/>
    <property type="match status" value="1"/>
</dbReference>
<dbReference type="CDD" id="cd05918">
    <property type="entry name" value="A_NRPS_SidN3_like"/>
    <property type="match status" value="3"/>
</dbReference>
<dbReference type="CDD" id="cd19542">
    <property type="entry name" value="CT_NRPS-like"/>
    <property type="match status" value="1"/>
</dbReference>
<dbReference type="InterPro" id="IPR006162">
    <property type="entry name" value="Ppantetheine_attach_site"/>
</dbReference>
<feature type="domain" description="Carrier" evidence="6">
    <location>
        <begin position="539"/>
        <end position="612"/>
    </location>
</feature>
<dbReference type="Gene3D" id="3.40.50.12780">
    <property type="entry name" value="N-terminal domain of ligase-like"/>
    <property type="match status" value="3"/>
</dbReference>
<dbReference type="PANTHER" id="PTHR45527:SF1">
    <property type="entry name" value="FATTY ACID SYNTHASE"/>
    <property type="match status" value="1"/>
</dbReference>
<evidence type="ECO:0000256" key="4">
    <source>
        <dbReference type="ARBA" id="ARBA00022598"/>
    </source>
</evidence>
<keyword evidence="4" id="KW-0436">Ligase</keyword>
<dbReference type="InterPro" id="IPR036736">
    <property type="entry name" value="ACP-like_sf"/>
</dbReference>
<dbReference type="EMBL" id="JAULSN010000011">
    <property type="protein sequence ID" value="KAK3361390.1"/>
    <property type="molecule type" value="Genomic_DNA"/>
</dbReference>
<proteinExistence type="inferred from homology"/>
<dbReference type="FunFam" id="3.30.300.30:FF:000033">
    <property type="entry name" value="Nonribosomal siderophore peptide synthase SidC"/>
    <property type="match status" value="1"/>
</dbReference>
<protein>
    <submittedName>
        <fullName evidence="7">Non-ribosomal peptide synthetase</fullName>
    </submittedName>
</protein>
<dbReference type="InterPro" id="IPR009081">
    <property type="entry name" value="PP-bd_ACP"/>
</dbReference>
<comment type="pathway">
    <text evidence="1">Siderophore biosynthesis.</text>
</comment>
<dbReference type="Gene3D" id="1.10.1200.10">
    <property type="entry name" value="ACP-like"/>
    <property type="match status" value="5"/>
</dbReference>
<dbReference type="InterPro" id="IPR000873">
    <property type="entry name" value="AMP-dep_synth/lig_dom"/>
</dbReference>
<evidence type="ECO:0000313" key="7">
    <source>
        <dbReference type="EMBL" id="KAK3361390.1"/>
    </source>
</evidence>